<evidence type="ECO:0000259" key="1">
    <source>
        <dbReference type="SMART" id="SM00065"/>
    </source>
</evidence>
<dbReference type="Pfam" id="PF01590">
    <property type="entry name" value="GAF"/>
    <property type="match status" value="1"/>
</dbReference>
<dbReference type="Gene3D" id="3.30.450.40">
    <property type="match status" value="1"/>
</dbReference>
<accession>A0A1H9P5E0</accession>
<protein>
    <submittedName>
        <fullName evidence="2">GAF domain-containing protein</fullName>
    </submittedName>
</protein>
<organism evidence="2 3">
    <name type="scientific">Pedobacter rhizosphaerae</name>
    <dbReference type="NCBI Taxonomy" id="390241"/>
    <lineage>
        <taxon>Bacteria</taxon>
        <taxon>Pseudomonadati</taxon>
        <taxon>Bacteroidota</taxon>
        <taxon>Sphingobacteriia</taxon>
        <taxon>Sphingobacteriales</taxon>
        <taxon>Sphingobacteriaceae</taxon>
        <taxon>Pedobacter</taxon>
    </lineage>
</organism>
<sequence length="182" mass="20718">MKTNQRSAWESLRLKTLHDYDILDTPKDGAFDSITRIASQFLNVPIAIVSLVDEDRIWFKSVQGLPIEETSKAPGLCASAILFDGYFSIEDIKKDPKALANPLIASHFGLEFYAAFPLRTKEGYNLGTFCIMDRQPRILEPFEISFMSDLRDVVMEIIELKFQASKLSRLIYDAISFDLEIN</sequence>
<keyword evidence="3" id="KW-1185">Reference proteome</keyword>
<dbReference type="SMART" id="SM00065">
    <property type="entry name" value="GAF"/>
    <property type="match status" value="1"/>
</dbReference>
<dbReference type="STRING" id="390241.SAMN04488023_10920"/>
<reference evidence="2 3" key="1">
    <citation type="submission" date="2016-10" db="EMBL/GenBank/DDBJ databases">
        <authorList>
            <person name="de Groot N.N."/>
        </authorList>
    </citation>
    <scope>NUCLEOTIDE SEQUENCE [LARGE SCALE GENOMIC DNA]</scope>
    <source>
        <strain evidence="2 3">DSM 18610</strain>
    </source>
</reference>
<evidence type="ECO:0000313" key="3">
    <source>
        <dbReference type="Proteomes" id="UP000199572"/>
    </source>
</evidence>
<dbReference type="PANTHER" id="PTHR43102">
    <property type="entry name" value="SLR1143 PROTEIN"/>
    <property type="match status" value="1"/>
</dbReference>
<dbReference type="SUPFAM" id="SSF55781">
    <property type="entry name" value="GAF domain-like"/>
    <property type="match status" value="1"/>
</dbReference>
<feature type="domain" description="GAF" evidence="1">
    <location>
        <begin position="26"/>
        <end position="168"/>
    </location>
</feature>
<dbReference type="Proteomes" id="UP000199572">
    <property type="component" value="Unassembled WGS sequence"/>
</dbReference>
<dbReference type="InterPro" id="IPR003018">
    <property type="entry name" value="GAF"/>
</dbReference>
<dbReference type="OrthoDB" id="9811889at2"/>
<gene>
    <name evidence="2" type="ORF">SAMN04488023_10920</name>
</gene>
<dbReference type="AlphaFoldDB" id="A0A1H9P5E0"/>
<name>A0A1H9P5E0_9SPHI</name>
<dbReference type="PANTHER" id="PTHR43102:SF2">
    <property type="entry name" value="GAF DOMAIN-CONTAINING PROTEIN"/>
    <property type="match status" value="1"/>
</dbReference>
<evidence type="ECO:0000313" key="2">
    <source>
        <dbReference type="EMBL" id="SER42783.1"/>
    </source>
</evidence>
<proteinExistence type="predicted"/>
<dbReference type="RefSeq" id="WP_090883700.1">
    <property type="nucleotide sequence ID" value="NZ_FOGG01000009.1"/>
</dbReference>
<dbReference type="EMBL" id="FOGG01000009">
    <property type="protein sequence ID" value="SER42783.1"/>
    <property type="molecule type" value="Genomic_DNA"/>
</dbReference>
<dbReference type="InterPro" id="IPR029016">
    <property type="entry name" value="GAF-like_dom_sf"/>
</dbReference>